<sequence>MDEYHDIWHFRREAKWRLENATEIAGCNRFDLLGAKARRPIVKSLATISVARDLLGMRQASMQNRWRLLVELAADKPLALGFVQVFGALRGLGVDLDADYTTLCRNLNSWEAQKPPLVVTGHGERTKARAPMVMIQVPFLTQWLLWTAEARALSIAEPRGSLDFKAISRIACQQIPLGLPPPVTSRLTWSEGSRLLG</sequence>
<dbReference type="AlphaFoldDB" id="A0A382RGY0"/>
<evidence type="ECO:0000313" key="1">
    <source>
        <dbReference type="EMBL" id="SVC96472.1"/>
    </source>
</evidence>
<reference evidence="1" key="1">
    <citation type="submission" date="2018-05" db="EMBL/GenBank/DDBJ databases">
        <authorList>
            <person name="Lanie J.A."/>
            <person name="Ng W.-L."/>
            <person name="Kazmierczak K.M."/>
            <person name="Andrzejewski T.M."/>
            <person name="Davidsen T.M."/>
            <person name="Wayne K.J."/>
            <person name="Tettelin H."/>
            <person name="Glass J.I."/>
            <person name="Rusch D."/>
            <person name="Podicherti R."/>
            <person name="Tsui H.-C.T."/>
            <person name="Winkler M.E."/>
        </authorList>
    </citation>
    <scope>NUCLEOTIDE SEQUENCE</scope>
</reference>
<proteinExistence type="predicted"/>
<name>A0A382RGY0_9ZZZZ</name>
<organism evidence="1">
    <name type="scientific">marine metagenome</name>
    <dbReference type="NCBI Taxonomy" id="408172"/>
    <lineage>
        <taxon>unclassified sequences</taxon>
        <taxon>metagenomes</taxon>
        <taxon>ecological metagenomes</taxon>
    </lineage>
</organism>
<accession>A0A382RGY0</accession>
<gene>
    <name evidence="1" type="ORF">METZ01_LOCUS349326</name>
</gene>
<dbReference type="EMBL" id="UINC01121362">
    <property type="protein sequence ID" value="SVC96472.1"/>
    <property type="molecule type" value="Genomic_DNA"/>
</dbReference>
<protein>
    <submittedName>
        <fullName evidence="1">Uncharacterized protein</fullName>
    </submittedName>
</protein>